<keyword evidence="1" id="KW-0175">Coiled coil</keyword>
<feature type="transmembrane region" description="Helical" evidence="2">
    <location>
        <begin position="377"/>
        <end position="395"/>
    </location>
</feature>
<dbReference type="Gene3D" id="2.60.40.2380">
    <property type="match status" value="1"/>
</dbReference>
<reference evidence="4 5" key="1">
    <citation type="submission" date="2016-10" db="EMBL/GenBank/DDBJ databases">
        <authorList>
            <person name="Varghese N."/>
            <person name="Submissions S."/>
        </authorList>
    </citation>
    <scope>NUCLEOTIDE SEQUENCE [LARGE SCALE GENOMIC DNA]</scope>
    <source>
        <strain evidence="4 5">TC-13</strain>
    </source>
</reference>
<dbReference type="Pfam" id="PF07695">
    <property type="entry name" value="7TMR-DISM_7TM"/>
    <property type="match status" value="1"/>
</dbReference>
<dbReference type="CDD" id="cd01949">
    <property type="entry name" value="GGDEF"/>
    <property type="match status" value="1"/>
</dbReference>
<protein>
    <submittedName>
        <fullName evidence="4">Diguanylate cyclase (GGDEF) domain-containing protein</fullName>
    </submittedName>
</protein>
<dbReference type="PANTHER" id="PTHR45138">
    <property type="entry name" value="REGULATORY COMPONENTS OF SENSORY TRANSDUCTION SYSTEM"/>
    <property type="match status" value="1"/>
</dbReference>
<feature type="domain" description="GGDEF" evidence="3">
    <location>
        <begin position="465"/>
        <end position="594"/>
    </location>
</feature>
<evidence type="ECO:0000256" key="1">
    <source>
        <dbReference type="SAM" id="Coils"/>
    </source>
</evidence>
<dbReference type="GO" id="GO:0052621">
    <property type="term" value="F:diguanylate cyclase activity"/>
    <property type="evidence" value="ECO:0007669"/>
    <property type="project" value="TreeGrafter"/>
</dbReference>
<keyword evidence="2" id="KW-0472">Membrane</keyword>
<feature type="transmembrane region" description="Helical" evidence="2">
    <location>
        <begin position="254"/>
        <end position="274"/>
    </location>
</feature>
<comment type="caution">
    <text evidence="4">The sequence shown here is derived from an EMBL/GenBank/DDBJ whole genome shotgun (WGS) entry which is preliminary data.</text>
</comment>
<dbReference type="InterPro" id="IPR043128">
    <property type="entry name" value="Rev_trsase/Diguanyl_cyclase"/>
</dbReference>
<dbReference type="NCBIfam" id="TIGR00254">
    <property type="entry name" value="GGDEF"/>
    <property type="match status" value="1"/>
</dbReference>
<dbReference type="InterPro" id="IPR011622">
    <property type="entry name" value="7TMR_DISM_rcpt_extracell_dom2"/>
</dbReference>
<feature type="transmembrane region" description="Helical" evidence="2">
    <location>
        <begin position="310"/>
        <end position="332"/>
    </location>
</feature>
<feature type="transmembrane region" description="Helical" evidence="2">
    <location>
        <begin position="189"/>
        <end position="210"/>
    </location>
</feature>
<evidence type="ECO:0000313" key="5">
    <source>
        <dbReference type="Proteomes" id="UP000199410"/>
    </source>
</evidence>
<dbReference type="InterPro" id="IPR029787">
    <property type="entry name" value="Nucleotide_cyclase"/>
</dbReference>
<dbReference type="PROSITE" id="PS50887">
    <property type="entry name" value="GGDEF"/>
    <property type="match status" value="1"/>
</dbReference>
<dbReference type="PANTHER" id="PTHR45138:SF9">
    <property type="entry name" value="DIGUANYLATE CYCLASE DGCM-RELATED"/>
    <property type="match status" value="1"/>
</dbReference>
<evidence type="ECO:0000256" key="2">
    <source>
        <dbReference type="SAM" id="Phobius"/>
    </source>
</evidence>
<evidence type="ECO:0000313" key="4">
    <source>
        <dbReference type="EMBL" id="SER31529.1"/>
    </source>
</evidence>
<dbReference type="SUPFAM" id="SSF55073">
    <property type="entry name" value="Nucleotide cyclase"/>
    <property type="match status" value="1"/>
</dbReference>
<feature type="transmembrane region" description="Helical" evidence="2">
    <location>
        <begin position="217"/>
        <end position="234"/>
    </location>
</feature>
<dbReference type="Proteomes" id="UP000199410">
    <property type="component" value="Unassembled WGS sequence"/>
</dbReference>
<evidence type="ECO:0000259" key="3">
    <source>
        <dbReference type="PROSITE" id="PS50887"/>
    </source>
</evidence>
<proteinExistence type="predicted"/>
<organism evidence="4 5">
    <name type="scientific">Lysinibacillus fusiformis</name>
    <dbReference type="NCBI Taxonomy" id="28031"/>
    <lineage>
        <taxon>Bacteria</taxon>
        <taxon>Bacillati</taxon>
        <taxon>Bacillota</taxon>
        <taxon>Bacilli</taxon>
        <taxon>Bacillales</taxon>
        <taxon>Bacillaceae</taxon>
        <taxon>Lysinibacillus</taxon>
    </lineage>
</organism>
<keyword evidence="2" id="KW-1133">Transmembrane helix</keyword>
<feature type="transmembrane region" description="Helical" evidence="2">
    <location>
        <begin position="286"/>
        <end position="304"/>
    </location>
</feature>
<dbReference type="AlphaFoldDB" id="A0A1H9N780"/>
<accession>A0A1H9N780</accession>
<dbReference type="Pfam" id="PF00990">
    <property type="entry name" value="GGDEF"/>
    <property type="match status" value="1"/>
</dbReference>
<feature type="coiled-coil region" evidence="1">
    <location>
        <begin position="410"/>
        <end position="437"/>
    </location>
</feature>
<dbReference type="EMBL" id="FOEL01000013">
    <property type="protein sequence ID" value="SER31529.1"/>
    <property type="molecule type" value="Genomic_DNA"/>
</dbReference>
<dbReference type="Gene3D" id="3.30.70.270">
    <property type="match status" value="1"/>
</dbReference>
<dbReference type="FunFam" id="3.30.70.270:FF:000001">
    <property type="entry name" value="Diguanylate cyclase domain protein"/>
    <property type="match status" value="1"/>
</dbReference>
<keyword evidence="2" id="KW-0812">Transmembrane</keyword>
<feature type="transmembrane region" description="Helical" evidence="2">
    <location>
        <begin position="344"/>
        <end position="365"/>
    </location>
</feature>
<sequence length="607" mass="69844">MMKNKRIRKTLLLICFTLSFIILIPPVSAMSPTDELVDPIIVGEHYEIFRDPSKKVPIEDILNGTYDHLFVASNQPYPFFWHTQDTIWLRLPMDKILLDKEEPYWLEVTDKLDSIELFSVKADGSYDVQRRGIANLGEQSLPSRSNLFHIQDPSIQEIFIKLDGTLPLSITSFLYTEISFTNKMSEYKFLTGIFYGFLSALLIYNLFLFFSLKDKAYFFYVLYMLSFIFYQATLNSLDIELLGNWLSQEFFIKSLTISGNLLLLFMLLFCLQFLELKKFLPSFHTIGKLLLWITICSLMASFILPDVAFINNFTTTFAVVVFIFLWLSGIFVFKKGQKMARYYIIGWTVLLSSIIVQALAFLSIIPFHPRVFEEVPAIGAIFESIFLSLALGDKINIIKKEHQLMQDTLNETLEYKVQERTKELEAAKLELEALANTDRLTQIPNRVRLDDVLEKEFKQATGNGTPLSIILLDIDHFKAVNDEFGHQVGDLVLRHAADILKNHVRVEDIVGRWGGEEFLVVCPNTRLKDAVQLSENLRQQLEQHSFPVVHQKTSSFGVTSFVLGDTIHSLLSRCDKALYQAKEYGRNRVEFLQNDINSETNQEASTL</sequence>
<dbReference type="InterPro" id="IPR000160">
    <property type="entry name" value="GGDEF_dom"/>
</dbReference>
<dbReference type="Pfam" id="PF07696">
    <property type="entry name" value="7TMR-DISMED2"/>
    <property type="match status" value="1"/>
</dbReference>
<name>A0A1H9N780_9BACI</name>
<gene>
    <name evidence="4" type="ORF">SAMN02787113_03528</name>
</gene>
<dbReference type="InterPro" id="IPR050469">
    <property type="entry name" value="Diguanylate_Cyclase"/>
</dbReference>
<dbReference type="InterPro" id="IPR011623">
    <property type="entry name" value="7TMR_DISM_rcpt_extracell_dom1"/>
</dbReference>
<dbReference type="SMART" id="SM00267">
    <property type="entry name" value="GGDEF"/>
    <property type="match status" value="1"/>
</dbReference>